<comment type="caution">
    <text evidence="2">The sequence shown here is derived from an EMBL/GenBank/DDBJ whole genome shotgun (WGS) entry which is preliminary data.</text>
</comment>
<dbReference type="EMBL" id="JAMRXG010000018">
    <property type="protein sequence ID" value="MCM6777928.1"/>
    <property type="molecule type" value="Genomic_DNA"/>
</dbReference>
<organism evidence="2 3">
    <name type="scientific">Nocardia pulmonis</name>
    <dbReference type="NCBI Taxonomy" id="2951408"/>
    <lineage>
        <taxon>Bacteria</taxon>
        <taxon>Bacillati</taxon>
        <taxon>Actinomycetota</taxon>
        <taxon>Actinomycetes</taxon>
        <taxon>Mycobacteriales</taxon>
        <taxon>Nocardiaceae</taxon>
        <taxon>Nocardia</taxon>
    </lineage>
</organism>
<dbReference type="Proteomes" id="UP001139157">
    <property type="component" value="Unassembled WGS sequence"/>
</dbReference>
<feature type="transmembrane region" description="Helical" evidence="1">
    <location>
        <begin position="27"/>
        <end position="45"/>
    </location>
</feature>
<protein>
    <submittedName>
        <fullName evidence="2">Uncharacterized protein</fullName>
    </submittedName>
</protein>
<keyword evidence="3" id="KW-1185">Reference proteome</keyword>
<evidence type="ECO:0000313" key="3">
    <source>
        <dbReference type="Proteomes" id="UP001139157"/>
    </source>
</evidence>
<feature type="transmembrane region" description="Helical" evidence="1">
    <location>
        <begin position="84"/>
        <end position="101"/>
    </location>
</feature>
<evidence type="ECO:0000313" key="2">
    <source>
        <dbReference type="EMBL" id="MCM6777928.1"/>
    </source>
</evidence>
<gene>
    <name evidence="2" type="ORF">NDR86_31030</name>
</gene>
<keyword evidence="1" id="KW-0812">Transmembrane</keyword>
<accession>A0A9X2EGT7</accession>
<feature type="transmembrane region" description="Helical" evidence="1">
    <location>
        <begin position="52"/>
        <end position="78"/>
    </location>
</feature>
<sequence length="119" mass="12484">MAGIQSLILGSPPTAVAQSMGAIAAGMWTGLLICCPLLLLLGFLLRRHPSGIWVQIAAEAGAASATAAFVVAVLQSTWAERASFAAWSGAAMTAHSVLLLTRDLRRAREMARLVKEVRA</sequence>
<proteinExistence type="predicted"/>
<name>A0A9X2EGT7_9NOCA</name>
<dbReference type="AlphaFoldDB" id="A0A9X2EGT7"/>
<keyword evidence="1" id="KW-0472">Membrane</keyword>
<reference evidence="2" key="1">
    <citation type="submission" date="2022-06" db="EMBL/GenBank/DDBJ databases">
        <title>Novel species in genus nocardia.</title>
        <authorList>
            <person name="Li F."/>
        </authorList>
    </citation>
    <scope>NUCLEOTIDE SEQUENCE</scope>
    <source>
        <strain evidence="2">CDC141</strain>
    </source>
</reference>
<keyword evidence="1" id="KW-1133">Transmembrane helix</keyword>
<evidence type="ECO:0000256" key="1">
    <source>
        <dbReference type="SAM" id="Phobius"/>
    </source>
</evidence>